<feature type="repeat" description="WD" evidence="3">
    <location>
        <begin position="836"/>
        <end position="870"/>
    </location>
</feature>
<dbReference type="Pfam" id="PF14516">
    <property type="entry name" value="AAA_35"/>
    <property type="match status" value="1"/>
</dbReference>
<dbReference type="PANTHER" id="PTHR19879">
    <property type="entry name" value="TRANSCRIPTION INITIATION FACTOR TFIID"/>
    <property type="match status" value="1"/>
</dbReference>
<name>A0ABV4XCG8_9CYAN</name>
<keyword evidence="4" id="KW-0472">Membrane</keyword>
<dbReference type="PROSITE" id="PS00678">
    <property type="entry name" value="WD_REPEATS_1"/>
    <property type="match status" value="4"/>
</dbReference>
<gene>
    <name evidence="5" type="ORF">ACE1CC_24925</name>
</gene>
<dbReference type="Gene3D" id="3.40.50.300">
    <property type="entry name" value="P-loop containing nucleotide triphosphate hydrolases"/>
    <property type="match status" value="1"/>
</dbReference>
<feature type="repeat" description="WD" evidence="3">
    <location>
        <begin position="1005"/>
        <end position="1039"/>
    </location>
</feature>
<feature type="repeat" description="WD" evidence="3">
    <location>
        <begin position="634"/>
        <end position="668"/>
    </location>
</feature>
<feature type="repeat" description="WD" evidence="3">
    <location>
        <begin position="795"/>
        <end position="826"/>
    </location>
</feature>
<evidence type="ECO:0000313" key="5">
    <source>
        <dbReference type="EMBL" id="MFB2880107.1"/>
    </source>
</evidence>
<dbReference type="Proteomes" id="UP001576774">
    <property type="component" value="Unassembled WGS sequence"/>
</dbReference>
<dbReference type="Gene3D" id="2.130.10.10">
    <property type="entry name" value="YVTN repeat-like/Quinoprotein amine dehydrogenase"/>
    <property type="match status" value="3"/>
</dbReference>
<dbReference type="PANTHER" id="PTHR19879:SF9">
    <property type="entry name" value="TRANSCRIPTION INITIATION FACTOR TFIID SUBUNIT 5"/>
    <property type="match status" value="1"/>
</dbReference>
<dbReference type="CDD" id="cd00200">
    <property type="entry name" value="WD40"/>
    <property type="match status" value="2"/>
</dbReference>
<feature type="repeat" description="WD" evidence="3">
    <location>
        <begin position="1046"/>
        <end position="1080"/>
    </location>
</feature>
<dbReference type="SUPFAM" id="SSF52540">
    <property type="entry name" value="P-loop containing nucleoside triphosphate hydrolases"/>
    <property type="match status" value="1"/>
</dbReference>
<dbReference type="InterPro" id="IPR019775">
    <property type="entry name" value="WD40_repeat_CS"/>
</dbReference>
<feature type="repeat" description="WD" evidence="3">
    <location>
        <begin position="716"/>
        <end position="750"/>
    </location>
</feature>
<dbReference type="InterPro" id="IPR001680">
    <property type="entry name" value="WD40_rpt"/>
</dbReference>
<feature type="repeat" description="WD" evidence="3">
    <location>
        <begin position="593"/>
        <end position="627"/>
    </location>
</feature>
<evidence type="ECO:0000256" key="1">
    <source>
        <dbReference type="ARBA" id="ARBA00022574"/>
    </source>
</evidence>
<feature type="repeat" description="WD" evidence="3">
    <location>
        <begin position="924"/>
        <end position="958"/>
    </location>
</feature>
<dbReference type="InterPro" id="IPR020472">
    <property type="entry name" value="WD40_PAC1"/>
</dbReference>
<protein>
    <submittedName>
        <fullName evidence="5">AAA-like domain-containing protein</fullName>
    </submittedName>
</protein>
<evidence type="ECO:0000256" key="3">
    <source>
        <dbReference type="PROSITE-ProRule" id="PRU00221"/>
    </source>
</evidence>
<dbReference type="SUPFAM" id="SSF50978">
    <property type="entry name" value="WD40 repeat-like"/>
    <property type="match status" value="1"/>
</dbReference>
<evidence type="ECO:0000256" key="4">
    <source>
        <dbReference type="SAM" id="Phobius"/>
    </source>
</evidence>
<accession>A0ABV4XCG8</accession>
<dbReference type="EMBL" id="JBHFNQ010000194">
    <property type="protein sequence ID" value="MFB2880107.1"/>
    <property type="molecule type" value="Genomic_DNA"/>
</dbReference>
<keyword evidence="4" id="KW-1133">Transmembrane helix</keyword>
<dbReference type="InterPro" id="IPR036322">
    <property type="entry name" value="WD40_repeat_dom_sf"/>
</dbReference>
<keyword evidence="4" id="KW-0812">Transmembrane</keyword>
<feature type="repeat" description="WD" evidence="3">
    <location>
        <begin position="965"/>
        <end position="999"/>
    </location>
</feature>
<sequence>MDNSHYQVGGSLATEAPCYVVRKADSELYEALKSGEFCYVLNSRQMGKSSLLVRTRHKLQQEDVLCTTVDITRIGSETITQSQWYKGIITDLWRGFNLLGKVNLKTWWKEQENLSLVQQLGNFIEEILLEQFSHSQLVIFIDEIDSILSLDFPIDDFFAFIRFCYNQRAINPAYKNLTWAIFGVATPSDLISDRNRTPFNIGKAIELSGFTLEEAQPLAKGLTEKFRNSGSILKEILTWTNGQPFLTHKLCNLVWNLSRDSVSDSLEILPGTEGFWLESLVKTCIIQNWQSQDEPEHLKTVRDRLLRNEQRAGRLLGIYQQILQGIQIPTDDSREQAELVLSGLIVKKNGFLQVKNPIYQGVFSQDWVKKELSKMRPYSQTFDAWIISQKTDTSRLLRGQALKDAQLWTQGKSLSDLDYQFLAASLEIDRQETQQKIEAERTKAIKIQLIEEQKNAKLQRLVLILVSGAFFLASSLVLIAFWQFRQARISEIKALASSSQGLFASNNQLDAMIEAIKAKRRLKQLGNVAPETAKNVEIALRKTVYGNNEFNRLIGHQGSVLSVDISPNNQFIATASNDKTVKVWRRDGTLLHTLKHSATVHRVAFSPDSRLIVSGSLDGKIKLWGIDGRLIYTIQGHQVPIWGVAFSPNGKLIASGSSDKTIKLWTIDGRLWKTLKGHEKSVWNVAFSPNNQIVASAGVDNIINLWTIDGKLLKTLKGHQNSIWDLAFCQQNNLLVSVSSDRTAKLWKLDGTLVRTLKSNDTMIGVDCQGEFIATSGTNNIVTIWKTDGTFRRNLQGHRALVRDLALTSDSLIAASASDDGTVKLWRQNQFLLRPLYGHQGTIWEITISSDSTLVASVSTDDTLKLWQVDGTVLQTIQSEQLSFRSVVFSPNNKMLVTVNNNGNVQIWDLNKQNKLSIKPLQTFSAHQASLYAVALTEDQKIIASAGDDRTIKLWNIDGKLLRSFIAHSERIWKLAFNFDGQFLASASEDGKVKIWRINGDLVSTLSHEGAVWGVAWSPQKNIIASASRDDTLKIWTVDGKLLKTIPAQSQGLTRVAFSPDGQTIATAGVDNTVKLWNLQGELLRSLPGHQGMVISLAFTPDGKFLVSGGDDSTVIIWDLKKIENLNELEYACNWVGDYLRTNLQVEESDRNLCDNIK</sequence>
<feature type="repeat" description="WD" evidence="3">
    <location>
        <begin position="675"/>
        <end position="709"/>
    </location>
</feature>
<keyword evidence="2" id="KW-0677">Repeat</keyword>
<dbReference type="SUPFAM" id="SSF63829">
    <property type="entry name" value="Calcium-dependent phosphotriesterase"/>
    <property type="match status" value="1"/>
</dbReference>
<dbReference type="SUPFAM" id="SSF50998">
    <property type="entry name" value="Quinoprotein alcohol dehydrogenase-like"/>
    <property type="match status" value="1"/>
</dbReference>
<keyword evidence="1 3" id="KW-0853">WD repeat</keyword>
<keyword evidence="6" id="KW-1185">Reference proteome</keyword>
<dbReference type="RefSeq" id="WP_413273132.1">
    <property type="nucleotide sequence ID" value="NZ_JBHFNQ010000194.1"/>
</dbReference>
<evidence type="ECO:0000313" key="6">
    <source>
        <dbReference type="Proteomes" id="UP001576774"/>
    </source>
</evidence>
<reference evidence="5 6" key="1">
    <citation type="submission" date="2024-09" db="EMBL/GenBank/DDBJ databases">
        <title>Floridaenema gen nov. (Aerosakkonemataceae, Aerosakkonematales ord. nov., Cyanobacteria) from benthic tropical and subtropical fresh waters, with the description of four new species.</title>
        <authorList>
            <person name="Moretto J.A."/>
            <person name="Berthold D.E."/>
            <person name="Lefler F.W."/>
            <person name="Huang I.-S."/>
            <person name="Laughinghouse H. IV."/>
        </authorList>
    </citation>
    <scope>NUCLEOTIDE SEQUENCE [LARGE SCALE GENOMIC DNA]</scope>
    <source>
        <strain evidence="5 6">BLCC-F46</strain>
    </source>
</reference>
<feature type="repeat" description="WD" evidence="3">
    <location>
        <begin position="1087"/>
        <end position="1128"/>
    </location>
</feature>
<dbReference type="Pfam" id="PF00400">
    <property type="entry name" value="WD40"/>
    <property type="match status" value="13"/>
</dbReference>
<proteinExistence type="predicted"/>
<dbReference type="PRINTS" id="PR00320">
    <property type="entry name" value="GPROTEINBRPT"/>
</dbReference>
<evidence type="ECO:0000256" key="2">
    <source>
        <dbReference type="ARBA" id="ARBA00022737"/>
    </source>
</evidence>
<feature type="transmembrane region" description="Helical" evidence="4">
    <location>
        <begin position="461"/>
        <end position="484"/>
    </location>
</feature>
<dbReference type="InterPro" id="IPR015943">
    <property type="entry name" value="WD40/YVTN_repeat-like_dom_sf"/>
</dbReference>
<dbReference type="InterPro" id="IPR027417">
    <property type="entry name" value="P-loop_NTPase"/>
</dbReference>
<feature type="repeat" description="WD" evidence="3">
    <location>
        <begin position="877"/>
        <end position="918"/>
    </location>
</feature>
<dbReference type="SMART" id="SM00320">
    <property type="entry name" value="WD40"/>
    <property type="match status" value="14"/>
</dbReference>
<feature type="repeat" description="WD" evidence="3">
    <location>
        <begin position="553"/>
        <end position="584"/>
    </location>
</feature>
<dbReference type="PROSITE" id="PS50294">
    <property type="entry name" value="WD_REPEATS_REGION"/>
    <property type="match status" value="13"/>
</dbReference>
<dbReference type="InterPro" id="IPR011047">
    <property type="entry name" value="Quinoprotein_ADH-like_sf"/>
</dbReference>
<organism evidence="5 6">
    <name type="scientific">Floridaenema aerugineum BLCC-F46</name>
    <dbReference type="NCBI Taxonomy" id="3153654"/>
    <lineage>
        <taxon>Bacteria</taxon>
        <taxon>Bacillati</taxon>
        <taxon>Cyanobacteriota</taxon>
        <taxon>Cyanophyceae</taxon>
        <taxon>Oscillatoriophycideae</taxon>
        <taxon>Aerosakkonematales</taxon>
        <taxon>Aerosakkonemataceae</taxon>
        <taxon>Floridanema</taxon>
        <taxon>Floridanema aerugineum</taxon>
    </lineage>
</organism>
<comment type="caution">
    <text evidence="5">The sequence shown here is derived from an EMBL/GenBank/DDBJ whole genome shotgun (WGS) entry which is preliminary data.</text>
</comment>
<dbReference type="PROSITE" id="PS50082">
    <property type="entry name" value="WD_REPEATS_2"/>
    <property type="match status" value="13"/>
</dbReference>